<dbReference type="EMBL" id="JARYGZ010000001">
    <property type="protein sequence ID" value="MDH7639430.1"/>
    <property type="molecule type" value="Genomic_DNA"/>
</dbReference>
<proteinExistence type="predicted"/>
<gene>
    <name evidence="1" type="ORF">QGN17_11880</name>
</gene>
<keyword evidence="2" id="KW-1185">Reference proteome</keyword>
<comment type="caution">
    <text evidence="1">The sequence shown here is derived from an EMBL/GenBank/DDBJ whole genome shotgun (WGS) entry which is preliminary data.</text>
</comment>
<reference evidence="1" key="1">
    <citation type="submission" date="2023-04" db="EMBL/GenBank/DDBJ databases">
        <title>Sphingomonas sp. MAHUQ-71 isolated from rice field.</title>
        <authorList>
            <person name="Huq M.A."/>
        </authorList>
    </citation>
    <scope>NUCLEOTIDE SEQUENCE</scope>
    <source>
        <strain evidence="1">MAHUQ-71</strain>
    </source>
</reference>
<accession>A0ABT6N2B6</accession>
<name>A0ABT6N2B6_9SPHN</name>
<sequence>MPIPPEARPKSVTAEFADAGDGFWLTTYVIAGRDGGERRMTSRERLDGKAVPIEGDTVEADSVAMSMPAPGVLVMGLGKDGRPGSVRTYTVAPDGRSMTESAVNVGDDGKPFVRTFRWVR</sequence>
<dbReference type="Proteomes" id="UP001160625">
    <property type="component" value="Unassembled WGS sequence"/>
</dbReference>
<dbReference type="RefSeq" id="WP_281044695.1">
    <property type="nucleotide sequence ID" value="NZ_JARYGZ010000001.1"/>
</dbReference>
<organism evidence="1 2">
    <name type="scientific">Sphingomonas oryzagri</name>
    <dbReference type="NCBI Taxonomy" id="3042314"/>
    <lineage>
        <taxon>Bacteria</taxon>
        <taxon>Pseudomonadati</taxon>
        <taxon>Pseudomonadota</taxon>
        <taxon>Alphaproteobacteria</taxon>
        <taxon>Sphingomonadales</taxon>
        <taxon>Sphingomonadaceae</taxon>
        <taxon>Sphingomonas</taxon>
    </lineage>
</organism>
<protein>
    <submittedName>
        <fullName evidence="1">Uncharacterized protein</fullName>
    </submittedName>
</protein>
<evidence type="ECO:0000313" key="1">
    <source>
        <dbReference type="EMBL" id="MDH7639430.1"/>
    </source>
</evidence>
<evidence type="ECO:0000313" key="2">
    <source>
        <dbReference type="Proteomes" id="UP001160625"/>
    </source>
</evidence>